<keyword evidence="1" id="KW-0732">Signal</keyword>
<feature type="signal peptide" evidence="1">
    <location>
        <begin position="1"/>
        <end position="17"/>
    </location>
</feature>
<dbReference type="Gene3D" id="3.15.10.10">
    <property type="entry name" value="Bactericidal permeability-increasing protein, domain 1"/>
    <property type="match status" value="1"/>
</dbReference>
<gene>
    <name evidence="2" type="ORF">OESDEN_16297</name>
</gene>
<accession>A0A0B1SJD6</accession>
<organism evidence="2 3">
    <name type="scientific">Oesophagostomum dentatum</name>
    <name type="common">Nodular worm</name>
    <dbReference type="NCBI Taxonomy" id="61180"/>
    <lineage>
        <taxon>Eukaryota</taxon>
        <taxon>Metazoa</taxon>
        <taxon>Ecdysozoa</taxon>
        <taxon>Nematoda</taxon>
        <taxon>Chromadorea</taxon>
        <taxon>Rhabditida</taxon>
        <taxon>Rhabditina</taxon>
        <taxon>Rhabditomorpha</taxon>
        <taxon>Strongyloidea</taxon>
        <taxon>Strongylidae</taxon>
        <taxon>Oesophagostomum</taxon>
    </lineage>
</organism>
<proteinExistence type="predicted"/>
<reference evidence="2 3" key="1">
    <citation type="submission" date="2014-03" db="EMBL/GenBank/DDBJ databases">
        <title>Draft genome of the hookworm Oesophagostomum dentatum.</title>
        <authorList>
            <person name="Mitreva M."/>
        </authorList>
    </citation>
    <scope>NUCLEOTIDE SEQUENCE [LARGE SCALE GENOMIC DNA]</scope>
    <source>
        <strain evidence="2 3">OD-Hann</strain>
    </source>
</reference>
<keyword evidence="3" id="KW-1185">Reference proteome</keyword>
<protein>
    <recommendedName>
        <fullName evidence="4">Lipid-binding serum glycoprotein N-terminal domain-containing protein</fullName>
    </recommendedName>
</protein>
<dbReference type="AlphaFoldDB" id="A0A0B1SJD6"/>
<feature type="chain" id="PRO_5002061604" description="Lipid-binding serum glycoprotein N-terminal domain-containing protein" evidence="1">
    <location>
        <begin position="18"/>
        <end position="237"/>
    </location>
</feature>
<evidence type="ECO:0008006" key="4">
    <source>
        <dbReference type="Google" id="ProtNLM"/>
    </source>
</evidence>
<evidence type="ECO:0000313" key="2">
    <source>
        <dbReference type="EMBL" id="KHJ83996.1"/>
    </source>
</evidence>
<name>A0A0B1SJD6_OESDE</name>
<evidence type="ECO:0000256" key="1">
    <source>
        <dbReference type="SAM" id="SignalP"/>
    </source>
</evidence>
<dbReference type="Proteomes" id="UP000053660">
    <property type="component" value="Unassembled WGS sequence"/>
</dbReference>
<evidence type="ECO:0000313" key="3">
    <source>
        <dbReference type="Proteomes" id="UP000053660"/>
    </source>
</evidence>
<sequence>MLFPLLCLGALLSVSYADFNSTEPIIVSISPKIWTLLKSKDKLIKDAIKSVKLKDIDKKKGWLHVRAWDGKIDNFSVDPAGISFQDMKNGIHLRVKNVSVHATYKGRIELGRKLLGLPLRIARASGNLRLKSENGSLDIKLVWDDFKFKPTVSMTSDISVEFTKNAKMLKHLKKAIQRRSTKIHAKISEEIVKLIEEKLNPRLQELKRKAATKGISHCDAEFKVQDKILRAVCKPKK</sequence>
<dbReference type="EMBL" id="KN570699">
    <property type="protein sequence ID" value="KHJ83996.1"/>
    <property type="molecule type" value="Genomic_DNA"/>
</dbReference>